<dbReference type="AlphaFoldDB" id="A0AAE0NLV7"/>
<organism evidence="15 16">
    <name type="scientific">Lasiosphaeria ovina</name>
    <dbReference type="NCBI Taxonomy" id="92902"/>
    <lineage>
        <taxon>Eukaryota</taxon>
        <taxon>Fungi</taxon>
        <taxon>Dikarya</taxon>
        <taxon>Ascomycota</taxon>
        <taxon>Pezizomycotina</taxon>
        <taxon>Sordariomycetes</taxon>
        <taxon>Sordariomycetidae</taxon>
        <taxon>Sordariales</taxon>
        <taxon>Lasiosphaeriaceae</taxon>
        <taxon>Lasiosphaeria</taxon>
    </lineage>
</organism>
<dbReference type="InterPro" id="IPR040168">
    <property type="entry name" value="Not2/3/5"/>
</dbReference>
<dbReference type="PANTHER" id="PTHR23326">
    <property type="entry name" value="CCR4 NOT-RELATED"/>
    <property type="match status" value="1"/>
</dbReference>
<keyword evidence="16" id="KW-1185">Reference proteome</keyword>
<feature type="domain" description="CCR4-Not complex component Not N-terminal" evidence="13">
    <location>
        <begin position="3"/>
        <end position="231"/>
    </location>
</feature>
<evidence type="ECO:0000313" key="16">
    <source>
        <dbReference type="Proteomes" id="UP001287356"/>
    </source>
</evidence>
<dbReference type="InterPro" id="IPR007207">
    <property type="entry name" value="Not_N"/>
</dbReference>
<keyword evidence="6" id="KW-0597">Phosphoprotein</keyword>
<dbReference type="Pfam" id="PF04153">
    <property type="entry name" value="NOT2_3_5_C"/>
    <property type="match status" value="1"/>
</dbReference>
<dbReference type="InterPro" id="IPR038635">
    <property type="entry name" value="CCR4-NOT_su2/3/5_C_sf"/>
</dbReference>
<feature type="compositionally biased region" description="Polar residues" evidence="12">
    <location>
        <begin position="448"/>
        <end position="458"/>
    </location>
</feature>
<evidence type="ECO:0000313" key="15">
    <source>
        <dbReference type="EMBL" id="KAK3383938.1"/>
    </source>
</evidence>
<evidence type="ECO:0000256" key="10">
    <source>
        <dbReference type="PIRNR" id="PIRNR005290"/>
    </source>
</evidence>
<evidence type="ECO:0000256" key="2">
    <source>
        <dbReference type="ARBA" id="ARBA00004496"/>
    </source>
</evidence>
<feature type="region of interest" description="Disordered" evidence="12">
    <location>
        <begin position="239"/>
        <end position="329"/>
    </location>
</feature>
<keyword evidence="5 10" id="KW-0678">Repressor</keyword>
<dbReference type="InterPro" id="IPR007282">
    <property type="entry name" value="NOT2/3/5_C"/>
</dbReference>
<dbReference type="Proteomes" id="UP001287356">
    <property type="component" value="Unassembled WGS sequence"/>
</dbReference>
<dbReference type="EMBL" id="JAULSN010000001">
    <property type="protein sequence ID" value="KAK3383938.1"/>
    <property type="molecule type" value="Genomic_DNA"/>
</dbReference>
<feature type="coiled-coil region" evidence="11">
    <location>
        <begin position="117"/>
        <end position="151"/>
    </location>
</feature>
<feature type="region of interest" description="Disordered" evidence="12">
    <location>
        <begin position="351"/>
        <end position="458"/>
    </location>
</feature>
<keyword evidence="4 10" id="KW-0963">Cytoplasm</keyword>
<dbReference type="GO" id="GO:0000932">
    <property type="term" value="C:P-body"/>
    <property type="evidence" value="ECO:0007669"/>
    <property type="project" value="UniProtKB-UniRule"/>
</dbReference>
<dbReference type="GO" id="GO:0000289">
    <property type="term" value="P:nuclear-transcribed mRNA poly(A) tail shortening"/>
    <property type="evidence" value="ECO:0007669"/>
    <property type="project" value="UniProtKB-ARBA"/>
</dbReference>
<feature type="coiled-coil region" evidence="11">
    <location>
        <begin position="40"/>
        <end position="67"/>
    </location>
</feature>
<evidence type="ECO:0000256" key="5">
    <source>
        <dbReference type="ARBA" id="ARBA00022491"/>
    </source>
</evidence>
<keyword evidence="10" id="KW-0010">Activator</keyword>
<evidence type="ECO:0000256" key="3">
    <source>
        <dbReference type="ARBA" id="ARBA00007682"/>
    </source>
</evidence>
<dbReference type="PIRSF" id="PIRSF005290">
    <property type="entry name" value="NOT_su_3_5"/>
    <property type="match status" value="1"/>
</dbReference>
<evidence type="ECO:0000256" key="4">
    <source>
        <dbReference type="ARBA" id="ARBA00022490"/>
    </source>
</evidence>
<keyword evidence="11" id="KW-0175">Coiled coil</keyword>
<keyword evidence="8 10" id="KW-0804">Transcription</keyword>
<dbReference type="Gene3D" id="2.30.30.1020">
    <property type="entry name" value="CCR4-NOT complex subunit 2/3/5, C-terminal domain"/>
    <property type="match status" value="1"/>
</dbReference>
<accession>A0AAE0NLV7</accession>
<dbReference type="GO" id="GO:0005634">
    <property type="term" value="C:nucleus"/>
    <property type="evidence" value="ECO:0007669"/>
    <property type="project" value="UniProtKB-SubCell"/>
</dbReference>
<gene>
    <name evidence="15" type="ORF">B0T24DRAFT_69551</name>
</gene>
<evidence type="ECO:0000256" key="1">
    <source>
        <dbReference type="ARBA" id="ARBA00004123"/>
    </source>
</evidence>
<protein>
    <recommendedName>
        <fullName evidence="10">General negative regulator of transcription subunit</fullName>
    </recommendedName>
</protein>
<feature type="compositionally biased region" description="Polar residues" evidence="12">
    <location>
        <begin position="301"/>
        <end position="317"/>
    </location>
</feature>
<comment type="subcellular location">
    <subcellularLocation>
        <location evidence="2 10">Cytoplasm</location>
    </subcellularLocation>
    <subcellularLocation>
        <location evidence="1 10">Nucleus</location>
    </subcellularLocation>
</comment>
<feature type="compositionally biased region" description="Polar residues" evidence="12">
    <location>
        <begin position="498"/>
        <end position="510"/>
    </location>
</feature>
<dbReference type="GO" id="GO:0006355">
    <property type="term" value="P:regulation of DNA-templated transcription"/>
    <property type="evidence" value="ECO:0007669"/>
    <property type="project" value="InterPro"/>
</dbReference>
<feature type="compositionally biased region" description="Low complexity" evidence="12">
    <location>
        <begin position="363"/>
        <end position="394"/>
    </location>
</feature>
<evidence type="ECO:0000256" key="11">
    <source>
        <dbReference type="SAM" id="Coils"/>
    </source>
</evidence>
<evidence type="ECO:0000256" key="12">
    <source>
        <dbReference type="SAM" id="MobiDB-lite"/>
    </source>
</evidence>
<sequence>MAARKLAQEVDKCFKKVAEGVAEFEGIYEKIEQSNNPAQKEKLEDQLKREIKKLQRLRDQIKTWAASNDIKDKAPLLDHRRLIETQMEKFKAVEKAMKTKAYSKEGLSAAAKLDPKEQAKMEACEFLSNTVDELEQQIEALEAEGEAIQATMKKGKGHSAKADRMAEIERIIERHKWHQGKLELIRRSLENGGVETEQVTDLEESIKYYVSDGMNDDFMEDDGMYDDLNLEEEEDVYGMNQEGDKGSSQDTQSVQDDIGEPETRAQSVPAAKQRATVDAAAASSGRRPSTQLKSPLPTLATVHSNPLPTIGNGSSSAVAMKPASVPTRPAGEGLKYASAAAAAAASDKNNVGIAPLPPPPSATPSAVISPLPGSQPKTSTTNSPSSTSTQPVQQDKPTHAVPAQTSMPPTVAPAPGLPAKPEATRATSSRGKAPAQTAASEPIGSSLKVGQTNGTTNGIRPIEEEEEEEESIYHLPASLQDLVESFEITKKRPAPLGSPTTHRMQASSEASKPEAVDAEAPRSYQPEVKYHTHTQFPQEPLSIFDDPRLYSRIDPDTLFYVFYYKQGTYQQYLAAKALKDQSWRFHKQYQTWFQRHEEPKSITEEFEQGTYRFFDYESTWMNRRKADFKFAYKFLEDDV</sequence>
<dbReference type="GO" id="GO:0030015">
    <property type="term" value="C:CCR4-NOT core complex"/>
    <property type="evidence" value="ECO:0007669"/>
    <property type="project" value="UniProtKB-UniRule"/>
</dbReference>
<evidence type="ECO:0000256" key="7">
    <source>
        <dbReference type="ARBA" id="ARBA00023015"/>
    </source>
</evidence>
<keyword evidence="7 10" id="KW-0805">Transcription regulation</keyword>
<reference evidence="15" key="2">
    <citation type="submission" date="2023-06" db="EMBL/GenBank/DDBJ databases">
        <authorList>
            <consortium name="Lawrence Berkeley National Laboratory"/>
            <person name="Haridas S."/>
            <person name="Hensen N."/>
            <person name="Bonometti L."/>
            <person name="Westerberg I."/>
            <person name="Brannstrom I.O."/>
            <person name="Guillou S."/>
            <person name="Cros-Aarteil S."/>
            <person name="Calhoun S."/>
            <person name="Kuo A."/>
            <person name="Mondo S."/>
            <person name="Pangilinan J."/>
            <person name="Riley R."/>
            <person name="Labutti K."/>
            <person name="Andreopoulos B."/>
            <person name="Lipzen A."/>
            <person name="Chen C."/>
            <person name="Yanf M."/>
            <person name="Daum C."/>
            <person name="Ng V."/>
            <person name="Clum A."/>
            <person name="Steindorff A."/>
            <person name="Ohm R."/>
            <person name="Martin F."/>
            <person name="Silar P."/>
            <person name="Natvig D."/>
            <person name="Lalanne C."/>
            <person name="Gautier V."/>
            <person name="Ament-Velasquez S.L."/>
            <person name="Kruys A."/>
            <person name="Hutchinson M.I."/>
            <person name="Powell A.J."/>
            <person name="Barry K."/>
            <person name="Miller A.N."/>
            <person name="Grigoriev I.V."/>
            <person name="Debuchy R."/>
            <person name="Gladieux P."/>
            <person name="Thoren M.H."/>
            <person name="Johannesson H."/>
        </authorList>
    </citation>
    <scope>NUCLEOTIDE SEQUENCE</scope>
    <source>
        <strain evidence="15">CBS 958.72</strain>
    </source>
</reference>
<keyword evidence="9 10" id="KW-0539">Nucleus</keyword>
<name>A0AAE0NLV7_9PEZI</name>
<evidence type="ECO:0000259" key="13">
    <source>
        <dbReference type="Pfam" id="PF04065"/>
    </source>
</evidence>
<dbReference type="FunFam" id="2.30.30.1020:FF:000006">
    <property type="entry name" value="CCR4-NOT transcription complex, subunit 3"/>
    <property type="match status" value="1"/>
</dbReference>
<comment type="function">
    <text evidence="10">Acts as component of the CCR4-NOT core complex, which in the nucleus seems to be a general transcription factor, and in the cytoplasm the major mRNA deadenylase involved in mRNA turnover. The NOT protein subcomplex negatively regulates the basal and activated transcription of many genes. Preferentially affects TC-type TATA element-dependent transcription. Could directly or indirectly inhibit component(s) of the general transcription machinery.</text>
</comment>
<evidence type="ECO:0000259" key="14">
    <source>
        <dbReference type="Pfam" id="PF04153"/>
    </source>
</evidence>
<feature type="region of interest" description="Disordered" evidence="12">
    <location>
        <begin position="491"/>
        <end position="521"/>
    </location>
</feature>
<comment type="caution">
    <text evidence="15">The sequence shown here is derived from an EMBL/GenBank/DDBJ whole genome shotgun (WGS) entry which is preliminary data.</text>
</comment>
<evidence type="ECO:0000256" key="6">
    <source>
        <dbReference type="ARBA" id="ARBA00022553"/>
    </source>
</evidence>
<feature type="domain" description="NOT2/NOT3/NOT5 C-terminal" evidence="14">
    <location>
        <begin position="510"/>
        <end position="635"/>
    </location>
</feature>
<dbReference type="Pfam" id="PF04065">
    <property type="entry name" value="Not3"/>
    <property type="match status" value="1"/>
</dbReference>
<dbReference type="InterPro" id="IPR012270">
    <property type="entry name" value="CCR4-NOT_su3/5"/>
</dbReference>
<comment type="similarity">
    <text evidence="3 10">Belongs to the CNOT2/3/5 family.</text>
</comment>
<evidence type="ECO:0000256" key="8">
    <source>
        <dbReference type="ARBA" id="ARBA00023163"/>
    </source>
</evidence>
<evidence type="ECO:0000256" key="9">
    <source>
        <dbReference type="ARBA" id="ARBA00023242"/>
    </source>
</evidence>
<proteinExistence type="inferred from homology"/>
<reference evidence="15" key="1">
    <citation type="journal article" date="2023" name="Mol. Phylogenet. Evol.">
        <title>Genome-scale phylogeny and comparative genomics of the fungal order Sordariales.</title>
        <authorList>
            <person name="Hensen N."/>
            <person name="Bonometti L."/>
            <person name="Westerberg I."/>
            <person name="Brannstrom I.O."/>
            <person name="Guillou S."/>
            <person name="Cros-Aarteil S."/>
            <person name="Calhoun S."/>
            <person name="Haridas S."/>
            <person name="Kuo A."/>
            <person name="Mondo S."/>
            <person name="Pangilinan J."/>
            <person name="Riley R."/>
            <person name="LaButti K."/>
            <person name="Andreopoulos B."/>
            <person name="Lipzen A."/>
            <person name="Chen C."/>
            <person name="Yan M."/>
            <person name="Daum C."/>
            <person name="Ng V."/>
            <person name="Clum A."/>
            <person name="Steindorff A."/>
            <person name="Ohm R.A."/>
            <person name="Martin F."/>
            <person name="Silar P."/>
            <person name="Natvig D.O."/>
            <person name="Lalanne C."/>
            <person name="Gautier V."/>
            <person name="Ament-Velasquez S.L."/>
            <person name="Kruys A."/>
            <person name="Hutchinson M.I."/>
            <person name="Powell A.J."/>
            <person name="Barry K."/>
            <person name="Miller A.N."/>
            <person name="Grigoriev I.V."/>
            <person name="Debuchy R."/>
            <person name="Gladieux P."/>
            <person name="Hiltunen Thoren M."/>
            <person name="Johannesson H."/>
        </authorList>
    </citation>
    <scope>NUCLEOTIDE SEQUENCE</scope>
    <source>
        <strain evidence="15">CBS 958.72</strain>
    </source>
</reference>